<gene>
    <name evidence="3" type="ORF">GCM10007907_31710</name>
</gene>
<keyword evidence="1" id="KW-0560">Oxidoreductase</keyword>
<dbReference type="PANTHER" id="PTHR13847:SF281">
    <property type="entry name" value="FAD DEPENDENT OXIDOREDUCTASE DOMAIN-CONTAINING PROTEIN"/>
    <property type="match status" value="1"/>
</dbReference>
<dbReference type="InterPro" id="IPR006076">
    <property type="entry name" value="FAD-dep_OxRdtase"/>
</dbReference>
<dbReference type="InterPro" id="IPR036188">
    <property type="entry name" value="FAD/NAD-bd_sf"/>
</dbReference>
<evidence type="ECO:0000256" key="1">
    <source>
        <dbReference type="ARBA" id="ARBA00023002"/>
    </source>
</evidence>
<name>A0ABQ5YIG3_9NEIS</name>
<dbReference type="Pfam" id="PF01266">
    <property type="entry name" value="DAO"/>
    <property type="match status" value="1"/>
</dbReference>
<reference evidence="4" key="1">
    <citation type="journal article" date="2019" name="Int. J. Syst. Evol. Microbiol.">
        <title>The Global Catalogue of Microorganisms (GCM) 10K type strain sequencing project: providing services to taxonomists for standard genome sequencing and annotation.</title>
        <authorList>
            <consortium name="The Broad Institute Genomics Platform"/>
            <consortium name="The Broad Institute Genome Sequencing Center for Infectious Disease"/>
            <person name="Wu L."/>
            <person name="Ma J."/>
        </authorList>
    </citation>
    <scope>NUCLEOTIDE SEQUENCE [LARGE SCALE GENOMIC DNA]</scope>
    <source>
        <strain evidence="4">NBRC 110044</strain>
    </source>
</reference>
<accession>A0ABQ5YIG3</accession>
<dbReference type="PANTHER" id="PTHR13847">
    <property type="entry name" value="SARCOSINE DEHYDROGENASE-RELATED"/>
    <property type="match status" value="1"/>
</dbReference>
<comment type="caution">
    <text evidence="3">The sequence shown here is derived from an EMBL/GenBank/DDBJ whole genome shotgun (WGS) entry which is preliminary data.</text>
</comment>
<sequence>MADVGILGGGLTGLSSALYLAEQGVSVALLEADRIGSGASGRNGGQALQGFAGSMTVVEQAVGPAIARQLWDMSLEALALLKQHIARFNIACDLSPGGYVYAALHEGQLAELAQWQQQARQRYGYVDLQLLDCNALQAHVGSSRYVGGLYDPNETHLDPWAYTLGLADAAEAAGAKLYEHSPASGWQRDGDGYCIATPAGQLHCRQLFLATNATALTPQLARHFLPVESFIVATEPLDAGLVRSILPSNAAVADCNRVLNYFRLSPDHRLLFGGRAAGTATDRLADTQARMLQVFPQLADARIEHAWGGRVDVTPHKLPHLGRLPDGALFAQGFSGHGLALSGLVGKVMAEAMLGRPERLALFERIPQHALPTHLPGFTQAALTLGMAWYQWRDWLDARWHGD</sequence>
<feature type="domain" description="FAD dependent oxidoreductase" evidence="2">
    <location>
        <begin position="3"/>
        <end position="351"/>
    </location>
</feature>
<evidence type="ECO:0000313" key="3">
    <source>
        <dbReference type="EMBL" id="GLR14381.1"/>
    </source>
</evidence>
<proteinExistence type="predicted"/>
<organism evidence="3 4">
    <name type="scientific">Chitinimonas prasina</name>
    <dbReference type="NCBI Taxonomy" id="1434937"/>
    <lineage>
        <taxon>Bacteria</taxon>
        <taxon>Pseudomonadati</taxon>
        <taxon>Pseudomonadota</taxon>
        <taxon>Betaproteobacteria</taxon>
        <taxon>Neisseriales</taxon>
        <taxon>Chitinibacteraceae</taxon>
        <taxon>Chitinimonas</taxon>
    </lineage>
</organism>
<dbReference type="Gene3D" id="3.30.9.10">
    <property type="entry name" value="D-Amino Acid Oxidase, subunit A, domain 2"/>
    <property type="match status" value="1"/>
</dbReference>
<dbReference type="Gene3D" id="3.50.50.60">
    <property type="entry name" value="FAD/NAD(P)-binding domain"/>
    <property type="match status" value="1"/>
</dbReference>
<dbReference type="Proteomes" id="UP001156706">
    <property type="component" value="Unassembled WGS sequence"/>
</dbReference>
<keyword evidence="4" id="KW-1185">Reference proteome</keyword>
<dbReference type="SUPFAM" id="SSF51905">
    <property type="entry name" value="FAD/NAD(P)-binding domain"/>
    <property type="match status" value="1"/>
</dbReference>
<protein>
    <submittedName>
        <fullName evidence="3">Oxidoreductase</fullName>
    </submittedName>
</protein>
<evidence type="ECO:0000313" key="4">
    <source>
        <dbReference type="Proteomes" id="UP001156706"/>
    </source>
</evidence>
<evidence type="ECO:0000259" key="2">
    <source>
        <dbReference type="Pfam" id="PF01266"/>
    </source>
</evidence>
<dbReference type="EMBL" id="BSOG01000004">
    <property type="protein sequence ID" value="GLR14381.1"/>
    <property type="molecule type" value="Genomic_DNA"/>
</dbReference>